<evidence type="ECO:0000313" key="3">
    <source>
        <dbReference type="EMBL" id="KAJ1648446.1"/>
    </source>
</evidence>
<name>A0A9W7XR84_9FUNG</name>
<feature type="domain" description="Transcription initiation factor IIE subunit alpha N-terminal" evidence="2">
    <location>
        <begin position="23"/>
        <end position="174"/>
    </location>
</feature>
<protein>
    <recommendedName>
        <fullName evidence="2">Transcription initiation factor IIE subunit alpha N-terminal domain-containing protein</fullName>
    </recommendedName>
</protein>
<feature type="region of interest" description="Disordered" evidence="1">
    <location>
        <begin position="485"/>
        <end position="530"/>
    </location>
</feature>
<sequence length="623" mass="70836">MSQESLDIVRQLVAVVARTFYKDKYVIALDYLNRHEIARHDVLTKHLHMQPSDMHKVYWHLQKQKLVEKLTRREEILGNTRFPRQRPQTYYFLDYRQFVNVVKYRMWALQEAVKNKMQKEQDNLGYDCQGCGKHFTIMDVLSLVDRSAETFKCDYCGDFLIDNTESEIAQKSKRELSRFMEQFKTIIDLLQKTESIVLPPPTQLSDVPIPSMGGDQGDHAGAKDKHGAGKELNVARDTGLSSGNTVIEFAPDLSSKEAARLRESELAKKMRQNQLPAWHIWSTVSDVQMVGDQMITLEAGLKHAKFIERRNLHAQRWNKREKMRTQAAIKELDAKLVQLADGQHASDALQEEQIEAKREAYYQEFYNTMAKRIGIEMPSDPREHYQKLIDQIAKDEQLEKEEMEKRMQEMERLEKERKEAAAAATAAAARSADRGQGGNRYRGKFNPGYAKLNRSAYRHIRRTNHRLFEFVDAEQSVAAEIPTPDAAAAAAKGNKDENNKDENNDHGQGKGPDQTIPALVSQSSSATLSDDVPDPYLMGIYALPPSKRRKLGLDDAVVADVIDGDSESIVVAKSLDGLANIDVLVCGKQKPVLQVTSDDEAAMTLDEYSRYWNILRSQSATMD</sequence>
<dbReference type="GO" id="GO:0006367">
    <property type="term" value="P:transcription initiation at RNA polymerase II promoter"/>
    <property type="evidence" value="ECO:0007669"/>
    <property type="project" value="InterPro"/>
</dbReference>
<dbReference type="PANTHER" id="PTHR13097">
    <property type="entry name" value="TRANSCRIPTION INITIATION FACTOR IIE, ALPHA SUBUNIT"/>
    <property type="match status" value="1"/>
</dbReference>
<dbReference type="Proteomes" id="UP001145021">
    <property type="component" value="Unassembled WGS sequence"/>
</dbReference>
<dbReference type="Gene3D" id="3.30.40.10">
    <property type="entry name" value="Zinc/RING finger domain, C3HC4 (zinc finger)"/>
    <property type="match status" value="1"/>
</dbReference>
<dbReference type="Pfam" id="PF02002">
    <property type="entry name" value="TFIIE_alpha"/>
    <property type="match status" value="1"/>
</dbReference>
<gene>
    <name evidence="3" type="ORF">LPJ64_000275</name>
</gene>
<feature type="compositionally biased region" description="Basic and acidic residues" evidence="1">
    <location>
        <begin position="216"/>
        <end position="227"/>
    </location>
</feature>
<feature type="region of interest" description="Disordered" evidence="1">
    <location>
        <begin position="201"/>
        <end position="227"/>
    </location>
</feature>
<reference evidence="3" key="1">
    <citation type="submission" date="2022-07" db="EMBL/GenBank/DDBJ databases">
        <title>Phylogenomic reconstructions and comparative analyses of Kickxellomycotina fungi.</title>
        <authorList>
            <person name="Reynolds N.K."/>
            <person name="Stajich J.E."/>
            <person name="Barry K."/>
            <person name="Grigoriev I.V."/>
            <person name="Crous P."/>
            <person name="Smith M.E."/>
        </authorList>
    </citation>
    <scope>NUCLEOTIDE SEQUENCE</scope>
    <source>
        <strain evidence="3">NBRC 105413</strain>
    </source>
</reference>
<feature type="compositionally biased region" description="Basic and acidic residues" evidence="1">
    <location>
        <begin position="493"/>
        <end position="508"/>
    </location>
</feature>
<dbReference type="GO" id="GO:0005673">
    <property type="term" value="C:transcription factor TFIIE complex"/>
    <property type="evidence" value="ECO:0007669"/>
    <property type="project" value="TreeGrafter"/>
</dbReference>
<dbReference type="PANTHER" id="PTHR13097:SF7">
    <property type="entry name" value="GENERAL TRANSCRIPTION FACTOR IIE SUBUNIT 1"/>
    <property type="match status" value="1"/>
</dbReference>
<feature type="region of interest" description="Disordered" evidence="1">
    <location>
        <begin position="415"/>
        <end position="448"/>
    </location>
</feature>
<dbReference type="EMBL" id="JANBOH010000005">
    <property type="protein sequence ID" value="KAJ1648446.1"/>
    <property type="molecule type" value="Genomic_DNA"/>
</dbReference>
<dbReference type="AlphaFoldDB" id="A0A9W7XR84"/>
<dbReference type="InterPro" id="IPR024550">
    <property type="entry name" value="TFIIEa/SarR/Rpc3_HTH_dom"/>
</dbReference>
<evidence type="ECO:0000259" key="2">
    <source>
        <dbReference type="SMART" id="SM00531"/>
    </source>
</evidence>
<evidence type="ECO:0000256" key="1">
    <source>
        <dbReference type="SAM" id="MobiDB-lite"/>
    </source>
</evidence>
<proteinExistence type="predicted"/>
<dbReference type="InterPro" id="IPR039997">
    <property type="entry name" value="TFE"/>
</dbReference>
<dbReference type="SMART" id="SM00531">
    <property type="entry name" value="TFIIE"/>
    <property type="match status" value="1"/>
</dbReference>
<accession>A0A9W7XR84</accession>
<dbReference type="SUPFAM" id="SSF57783">
    <property type="entry name" value="Zinc beta-ribbon"/>
    <property type="match status" value="1"/>
</dbReference>
<feature type="compositionally biased region" description="Low complexity" evidence="1">
    <location>
        <begin position="421"/>
        <end position="430"/>
    </location>
</feature>
<organism evidence="3 4">
    <name type="scientific">Coemansia asiatica</name>
    <dbReference type="NCBI Taxonomy" id="1052880"/>
    <lineage>
        <taxon>Eukaryota</taxon>
        <taxon>Fungi</taxon>
        <taxon>Fungi incertae sedis</taxon>
        <taxon>Zoopagomycota</taxon>
        <taxon>Kickxellomycotina</taxon>
        <taxon>Kickxellomycetes</taxon>
        <taxon>Kickxellales</taxon>
        <taxon>Kickxellaceae</taxon>
        <taxon>Coemansia</taxon>
    </lineage>
</organism>
<dbReference type="InterPro" id="IPR013083">
    <property type="entry name" value="Znf_RING/FYVE/PHD"/>
</dbReference>
<comment type="caution">
    <text evidence="3">The sequence shown here is derived from an EMBL/GenBank/DDBJ whole genome shotgun (WGS) entry which is preliminary data.</text>
</comment>
<dbReference type="InterPro" id="IPR002853">
    <property type="entry name" value="TFIIE_asu"/>
</dbReference>
<evidence type="ECO:0000313" key="4">
    <source>
        <dbReference type="Proteomes" id="UP001145021"/>
    </source>
</evidence>
<keyword evidence="4" id="KW-1185">Reference proteome</keyword>